<dbReference type="SUPFAM" id="SSF54928">
    <property type="entry name" value="RNA-binding domain, RBD"/>
    <property type="match status" value="1"/>
</dbReference>
<feature type="region of interest" description="Disordered" evidence="3">
    <location>
        <begin position="1"/>
        <end position="60"/>
    </location>
</feature>
<proteinExistence type="predicted"/>
<dbReference type="Proteomes" id="UP000683360">
    <property type="component" value="Unassembled WGS sequence"/>
</dbReference>
<dbReference type="SMART" id="SM00360">
    <property type="entry name" value="RRM"/>
    <property type="match status" value="1"/>
</dbReference>
<dbReference type="PROSITE" id="PS00028">
    <property type="entry name" value="ZINC_FINGER_C2H2_1"/>
    <property type="match status" value="1"/>
</dbReference>
<keyword evidence="6" id="KW-1185">Reference proteome</keyword>
<dbReference type="InterPro" id="IPR000504">
    <property type="entry name" value="RRM_dom"/>
</dbReference>
<gene>
    <name evidence="5" type="ORF">MEDL_41801</name>
</gene>
<dbReference type="Gene3D" id="3.30.70.330">
    <property type="match status" value="1"/>
</dbReference>
<evidence type="ECO:0000259" key="4">
    <source>
        <dbReference type="PROSITE" id="PS50102"/>
    </source>
</evidence>
<dbReference type="OrthoDB" id="6730379at2759"/>
<dbReference type="Pfam" id="PF00076">
    <property type="entry name" value="RRM_1"/>
    <property type="match status" value="1"/>
</dbReference>
<dbReference type="InterPro" id="IPR035979">
    <property type="entry name" value="RBD_domain_sf"/>
</dbReference>
<dbReference type="InterPro" id="IPR013087">
    <property type="entry name" value="Znf_C2H2_type"/>
</dbReference>
<protein>
    <recommendedName>
        <fullName evidence="4">RRM domain-containing protein</fullName>
    </recommendedName>
</protein>
<dbReference type="InterPro" id="IPR051186">
    <property type="entry name" value="RRM_HNRPC/RALY_subfam"/>
</dbReference>
<dbReference type="PANTHER" id="PTHR13968:SF26">
    <property type="entry name" value="RRM DOMAIN-CONTAINING PROTEIN"/>
    <property type="match status" value="1"/>
</dbReference>
<feature type="compositionally biased region" description="Pro residues" evidence="3">
    <location>
        <begin position="31"/>
        <end position="48"/>
    </location>
</feature>
<name>A0A8S3TIQ5_MYTED</name>
<reference evidence="5" key="1">
    <citation type="submission" date="2021-03" db="EMBL/GenBank/DDBJ databases">
        <authorList>
            <person name="Bekaert M."/>
        </authorList>
    </citation>
    <scope>NUCLEOTIDE SEQUENCE</scope>
</reference>
<evidence type="ECO:0000313" key="5">
    <source>
        <dbReference type="EMBL" id="CAG2228894.1"/>
    </source>
</evidence>
<comment type="caution">
    <text evidence="5">The sequence shown here is derived from an EMBL/GenBank/DDBJ whole genome shotgun (WGS) entry which is preliminary data.</text>
</comment>
<feature type="compositionally biased region" description="Polar residues" evidence="3">
    <location>
        <begin position="51"/>
        <end position="60"/>
    </location>
</feature>
<dbReference type="SMART" id="SM00355">
    <property type="entry name" value="ZnF_C2H2"/>
    <property type="match status" value="2"/>
</dbReference>
<dbReference type="PANTHER" id="PTHR13968">
    <property type="entry name" value="HETEROGENEOUS NUCLEAR RIBONUCLEOPROTEIN"/>
    <property type="match status" value="1"/>
</dbReference>
<dbReference type="GO" id="GO:0003723">
    <property type="term" value="F:RNA binding"/>
    <property type="evidence" value="ECO:0007669"/>
    <property type="project" value="UniProtKB-UniRule"/>
</dbReference>
<sequence length="402" mass="43957">MPVRHMGPRGMRPRGPRPVPPPGIRQMRAPGQPPMRPRLAPPPQPVPAPSITGNATNDPSTANKRVFVGNLNTIAISKEEVERIFSMYGIITGISMHKGYAFVQFAYEHEARVACGSEDNKTYAGQKLDCNIASEPKNKSTVNLGVKRPAVALQTVKMGGPGLSVGPPAMKKIRQDSIPTIKRTLVDLTGNAASIETKKTITPITANTALRKVATKDVLICGNCKTSFMSLHSLAQHKKVPCKLRFACKCQNAPVPDPESTDPTTLQCGTCNAEFSSSWALVQHCQEEHKMSIFKTEGQGQGDVATVEEVVEEVVVVQSEGDDIESILLSSYKTLVEREIQSCNYQGLCELHRDDGATDFEIDNGREKLDTNNNEGSDTVKIVCCDERVFTTDEHRMKKLDT</sequence>
<evidence type="ECO:0000256" key="1">
    <source>
        <dbReference type="ARBA" id="ARBA00022884"/>
    </source>
</evidence>
<evidence type="ECO:0000313" key="6">
    <source>
        <dbReference type="Proteomes" id="UP000683360"/>
    </source>
</evidence>
<organism evidence="5 6">
    <name type="scientific">Mytilus edulis</name>
    <name type="common">Blue mussel</name>
    <dbReference type="NCBI Taxonomy" id="6550"/>
    <lineage>
        <taxon>Eukaryota</taxon>
        <taxon>Metazoa</taxon>
        <taxon>Spiralia</taxon>
        <taxon>Lophotrochozoa</taxon>
        <taxon>Mollusca</taxon>
        <taxon>Bivalvia</taxon>
        <taxon>Autobranchia</taxon>
        <taxon>Pteriomorphia</taxon>
        <taxon>Mytilida</taxon>
        <taxon>Mytiloidea</taxon>
        <taxon>Mytilidae</taxon>
        <taxon>Mytilinae</taxon>
        <taxon>Mytilus</taxon>
    </lineage>
</organism>
<dbReference type="AlphaFoldDB" id="A0A8S3TIQ5"/>
<feature type="domain" description="RRM" evidence="4">
    <location>
        <begin position="64"/>
        <end position="135"/>
    </location>
</feature>
<dbReference type="InterPro" id="IPR012677">
    <property type="entry name" value="Nucleotide-bd_a/b_plait_sf"/>
</dbReference>
<dbReference type="Gene3D" id="3.30.160.60">
    <property type="entry name" value="Classic Zinc Finger"/>
    <property type="match status" value="1"/>
</dbReference>
<dbReference type="EMBL" id="CAJPWZ010002010">
    <property type="protein sequence ID" value="CAG2228894.1"/>
    <property type="molecule type" value="Genomic_DNA"/>
</dbReference>
<dbReference type="GO" id="GO:0005634">
    <property type="term" value="C:nucleus"/>
    <property type="evidence" value="ECO:0007669"/>
    <property type="project" value="TreeGrafter"/>
</dbReference>
<feature type="compositionally biased region" description="Low complexity" evidence="3">
    <location>
        <begin position="1"/>
        <end position="10"/>
    </location>
</feature>
<evidence type="ECO:0000256" key="3">
    <source>
        <dbReference type="SAM" id="MobiDB-lite"/>
    </source>
</evidence>
<evidence type="ECO:0000256" key="2">
    <source>
        <dbReference type="PROSITE-ProRule" id="PRU00176"/>
    </source>
</evidence>
<dbReference type="PROSITE" id="PS50102">
    <property type="entry name" value="RRM"/>
    <property type="match status" value="1"/>
</dbReference>
<keyword evidence="1 2" id="KW-0694">RNA-binding</keyword>
<accession>A0A8S3TIQ5</accession>